<keyword evidence="1" id="KW-0812">Transmembrane</keyword>
<reference evidence="3 4" key="1">
    <citation type="journal article" date="2017" name="Curr. Biol.">
        <title>Genome architecture and evolution of a unichromosomal asexual nematode.</title>
        <authorList>
            <person name="Fradin H."/>
            <person name="Zegar C."/>
            <person name="Gutwein M."/>
            <person name="Lucas J."/>
            <person name="Kovtun M."/>
            <person name="Corcoran D."/>
            <person name="Baugh L.R."/>
            <person name="Kiontke K."/>
            <person name="Gunsalus K."/>
            <person name="Fitch D.H."/>
            <person name="Piano F."/>
        </authorList>
    </citation>
    <scope>NUCLEOTIDE SEQUENCE [LARGE SCALE GENOMIC DNA]</scope>
    <source>
        <strain evidence="3">PF1309</strain>
    </source>
</reference>
<dbReference type="PROSITE" id="PS50181">
    <property type="entry name" value="FBOX"/>
    <property type="match status" value="1"/>
</dbReference>
<protein>
    <recommendedName>
        <fullName evidence="2">F-box domain-containing protein</fullName>
    </recommendedName>
</protein>
<dbReference type="EMBL" id="LIAE01007323">
    <property type="protein sequence ID" value="PAV80051.1"/>
    <property type="molecule type" value="Genomic_DNA"/>
</dbReference>
<comment type="caution">
    <text evidence="3">The sequence shown here is derived from an EMBL/GenBank/DDBJ whole genome shotgun (WGS) entry which is preliminary data.</text>
</comment>
<keyword evidence="1" id="KW-1133">Transmembrane helix</keyword>
<keyword evidence="4" id="KW-1185">Reference proteome</keyword>
<gene>
    <name evidence="3" type="ORF">WR25_04886</name>
</gene>
<dbReference type="AlphaFoldDB" id="A0A2A2L1B9"/>
<evidence type="ECO:0000259" key="2">
    <source>
        <dbReference type="PROSITE" id="PS50181"/>
    </source>
</evidence>
<sequence length="477" mass="55470">MVAVCDCSHGDGIRLRNINAHLDRRGNLSWAWGISLTAGLFSLGMIAASIFGFMKARNYSYQNQNHRNHSNHQRRHYEYRNEYDYERKFTMLLNLPTEIAVECLLGLNVRDLLEIIKANRRLHAIATHQKSPLRHRLKKRHILALSLDFRNSHREENPWQGRPNDGDDSNCPEDEDMRNWNEEITMNVNRKEVNDENWDGYSRWFTIRFWDKCCDKHCANKKVEYAADDIRYPEQLIEGIDDCFWPGDETIDIHIKHHNKEEALQNLRLFTHYFSSVYIIGDFNMKFEGDFSPWPVLKPFFVDNPSNIRCKLSVSLNNVKFDPDQFFDCPIFQKGFAGFSYGNVQAISDPSNKSLYNDVLKKTDDFNVYDNSAGAALDDDTLIRLFSNVPYLRLHAPDLGVTSNGLARLIKNYYENHLQFTCPNGFSVSRGEKHAYDLEDLVSLIPKEAVVRKTSRGYEEQTFDNSFEIDKLPALQG</sequence>
<dbReference type="InterPro" id="IPR001810">
    <property type="entry name" value="F-box_dom"/>
</dbReference>
<dbReference type="Proteomes" id="UP000218231">
    <property type="component" value="Unassembled WGS sequence"/>
</dbReference>
<evidence type="ECO:0000313" key="3">
    <source>
        <dbReference type="EMBL" id="PAV80051.1"/>
    </source>
</evidence>
<accession>A0A2A2L1B9</accession>
<organism evidence="3 4">
    <name type="scientific">Diploscapter pachys</name>
    <dbReference type="NCBI Taxonomy" id="2018661"/>
    <lineage>
        <taxon>Eukaryota</taxon>
        <taxon>Metazoa</taxon>
        <taxon>Ecdysozoa</taxon>
        <taxon>Nematoda</taxon>
        <taxon>Chromadorea</taxon>
        <taxon>Rhabditida</taxon>
        <taxon>Rhabditina</taxon>
        <taxon>Rhabditomorpha</taxon>
        <taxon>Rhabditoidea</taxon>
        <taxon>Rhabditidae</taxon>
        <taxon>Diploscapter</taxon>
    </lineage>
</organism>
<evidence type="ECO:0000313" key="4">
    <source>
        <dbReference type="Proteomes" id="UP000218231"/>
    </source>
</evidence>
<feature type="transmembrane region" description="Helical" evidence="1">
    <location>
        <begin position="30"/>
        <end position="54"/>
    </location>
</feature>
<proteinExistence type="predicted"/>
<feature type="domain" description="F-box" evidence="2">
    <location>
        <begin position="89"/>
        <end position="137"/>
    </location>
</feature>
<keyword evidence="1" id="KW-0472">Membrane</keyword>
<name>A0A2A2L1B9_9BILA</name>
<evidence type="ECO:0000256" key="1">
    <source>
        <dbReference type="SAM" id="Phobius"/>
    </source>
</evidence>